<dbReference type="InterPro" id="IPR044669">
    <property type="entry name" value="YneE/VCCN1/2-like"/>
</dbReference>
<evidence type="ECO:0000256" key="1">
    <source>
        <dbReference type="ARBA" id="ARBA00004651"/>
    </source>
</evidence>
<evidence type="ECO:0000313" key="9">
    <source>
        <dbReference type="EMBL" id="KAL0481634.1"/>
    </source>
</evidence>
<sequence length="340" mass="39072">MDALRDMFKGSTAKNYTPLNPELKERRFWLRNIFRYQTTVIFLCLLRQFAGLAYYMPIQVHSLIGTVFGLLLVYRTNSSYDRYHEGRRLWAALINCSRNLIRIVTTIEGGIPTQQLSNMVAAYCYALKARLRGKLTQSEEFAPLLTPAQLELVESAKNRPLAITALISRWIYVNCDNCRKDLILFQSVDTFVMQIIDAQGGLERIALTPIPFNYVVHMNQITFYYLLTLPFCMLNSFGWFSVPSVAFVAFVLLGVEHASIEMEDPFGIDMFDLPLDTICDNIKDTLTFLSSTQIQNEEEVAKMDNLVQEELRTLQQPNFDNGLNVERHQETRTSMDGRPT</sequence>
<accession>A0AAW2YYA6</accession>
<dbReference type="AlphaFoldDB" id="A0AAW2YYA6"/>
<keyword evidence="3" id="KW-1003">Cell membrane</keyword>
<reference evidence="9 10" key="1">
    <citation type="submission" date="2024-03" db="EMBL/GenBank/DDBJ databases">
        <title>The Acrasis kona genome and developmental transcriptomes reveal deep origins of eukaryotic multicellular pathways.</title>
        <authorList>
            <person name="Sheikh S."/>
            <person name="Fu C.-J."/>
            <person name="Brown M.W."/>
            <person name="Baldauf S.L."/>
        </authorList>
    </citation>
    <scope>NUCLEOTIDE SEQUENCE [LARGE SCALE GENOMIC DNA]</scope>
    <source>
        <strain evidence="9 10">ATCC MYA-3509</strain>
    </source>
</reference>
<gene>
    <name evidence="9" type="ORF">AKO1_012449</name>
</gene>
<feature type="transmembrane region" description="Helical" evidence="8">
    <location>
        <begin position="223"/>
        <end position="253"/>
    </location>
</feature>
<evidence type="ECO:0000256" key="8">
    <source>
        <dbReference type="SAM" id="Phobius"/>
    </source>
</evidence>
<name>A0AAW2YYA6_9EUKA</name>
<keyword evidence="6" id="KW-0406">Ion transport</keyword>
<dbReference type="Pfam" id="PF25539">
    <property type="entry name" value="Bestrophin_2"/>
    <property type="match status" value="1"/>
</dbReference>
<dbReference type="GO" id="GO:0005254">
    <property type="term" value="F:chloride channel activity"/>
    <property type="evidence" value="ECO:0007669"/>
    <property type="project" value="InterPro"/>
</dbReference>
<feature type="transmembrane region" description="Helical" evidence="8">
    <location>
        <begin position="56"/>
        <end position="74"/>
    </location>
</feature>
<evidence type="ECO:0000256" key="3">
    <source>
        <dbReference type="ARBA" id="ARBA00022475"/>
    </source>
</evidence>
<evidence type="ECO:0008006" key="11">
    <source>
        <dbReference type="Google" id="ProtNLM"/>
    </source>
</evidence>
<comment type="subcellular location">
    <subcellularLocation>
        <location evidence="1">Cell membrane</location>
        <topology evidence="1">Multi-pass membrane protein</topology>
    </subcellularLocation>
</comment>
<dbReference type="PANTHER" id="PTHR33281:SF19">
    <property type="entry name" value="VOLTAGE-DEPENDENT ANION CHANNEL-FORMING PROTEIN YNEE"/>
    <property type="match status" value="1"/>
</dbReference>
<keyword evidence="7 8" id="KW-0472">Membrane</keyword>
<comment type="caution">
    <text evidence="9">The sequence shown here is derived from an EMBL/GenBank/DDBJ whole genome shotgun (WGS) entry which is preliminary data.</text>
</comment>
<protein>
    <recommendedName>
        <fullName evidence="11">Bestrophin homolog</fullName>
    </recommendedName>
</protein>
<keyword evidence="4 8" id="KW-0812">Transmembrane</keyword>
<evidence type="ECO:0000256" key="5">
    <source>
        <dbReference type="ARBA" id="ARBA00022989"/>
    </source>
</evidence>
<evidence type="ECO:0000256" key="4">
    <source>
        <dbReference type="ARBA" id="ARBA00022692"/>
    </source>
</evidence>
<dbReference type="GO" id="GO:0005886">
    <property type="term" value="C:plasma membrane"/>
    <property type="evidence" value="ECO:0007669"/>
    <property type="project" value="UniProtKB-SubCell"/>
</dbReference>
<evidence type="ECO:0000256" key="6">
    <source>
        <dbReference type="ARBA" id="ARBA00023065"/>
    </source>
</evidence>
<proteinExistence type="predicted"/>
<organism evidence="9 10">
    <name type="scientific">Acrasis kona</name>
    <dbReference type="NCBI Taxonomy" id="1008807"/>
    <lineage>
        <taxon>Eukaryota</taxon>
        <taxon>Discoba</taxon>
        <taxon>Heterolobosea</taxon>
        <taxon>Tetramitia</taxon>
        <taxon>Eutetramitia</taxon>
        <taxon>Acrasidae</taxon>
        <taxon>Acrasis</taxon>
    </lineage>
</organism>
<keyword evidence="5 8" id="KW-1133">Transmembrane helix</keyword>
<keyword evidence="2" id="KW-0813">Transport</keyword>
<dbReference type="Proteomes" id="UP001431209">
    <property type="component" value="Unassembled WGS sequence"/>
</dbReference>
<keyword evidence="10" id="KW-1185">Reference proteome</keyword>
<dbReference type="EMBL" id="JAOPGA020000780">
    <property type="protein sequence ID" value="KAL0481634.1"/>
    <property type="molecule type" value="Genomic_DNA"/>
</dbReference>
<evidence type="ECO:0000256" key="7">
    <source>
        <dbReference type="ARBA" id="ARBA00023136"/>
    </source>
</evidence>
<evidence type="ECO:0000256" key="2">
    <source>
        <dbReference type="ARBA" id="ARBA00022448"/>
    </source>
</evidence>
<dbReference type="PANTHER" id="PTHR33281">
    <property type="entry name" value="UPF0187 PROTEIN YNEE"/>
    <property type="match status" value="1"/>
</dbReference>
<evidence type="ECO:0000313" key="10">
    <source>
        <dbReference type="Proteomes" id="UP001431209"/>
    </source>
</evidence>